<name>A0A7V7UUX8_9BACI</name>
<dbReference type="Proteomes" id="UP000441354">
    <property type="component" value="Unassembled WGS sequence"/>
</dbReference>
<dbReference type="SUPFAM" id="SSF46894">
    <property type="entry name" value="C-terminal effector domain of the bipartite response regulators"/>
    <property type="match status" value="1"/>
</dbReference>
<dbReference type="Gene3D" id="1.10.10.10">
    <property type="entry name" value="Winged helix-like DNA-binding domain superfamily/Winged helix DNA-binding domain"/>
    <property type="match status" value="1"/>
</dbReference>
<feature type="DNA-binding region" description="OmpR/PhoB-type" evidence="4">
    <location>
        <begin position="1"/>
        <end position="93"/>
    </location>
</feature>
<dbReference type="GO" id="GO:0000160">
    <property type="term" value="P:phosphorelay signal transduction system"/>
    <property type="evidence" value="ECO:0007669"/>
    <property type="project" value="InterPro"/>
</dbReference>
<protein>
    <submittedName>
        <fullName evidence="6">Winged helix-turn-helix transcriptional regulator</fullName>
    </submittedName>
</protein>
<dbReference type="SMART" id="SM00862">
    <property type="entry name" value="Trans_reg_C"/>
    <property type="match status" value="1"/>
</dbReference>
<evidence type="ECO:0000256" key="1">
    <source>
        <dbReference type="ARBA" id="ARBA00023015"/>
    </source>
</evidence>
<evidence type="ECO:0000256" key="3">
    <source>
        <dbReference type="ARBA" id="ARBA00023163"/>
    </source>
</evidence>
<keyword evidence="1" id="KW-0805">Transcription regulation</keyword>
<organism evidence="6 7">
    <name type="scientific">Bacillus mesophilum</name>
    <dbReference type="NCBI Taxonomy" id="1071718"/>
    <lineage>
        <taxon>Bacteria</taxon>
        <taxon>Bacillati</taxon>
        <taxon>Bacillota</taxon>
        <taxon>Bacilli</taxon>
        <taxon>Bacillales</taxon>
        <taxon>Bacillaceae</taxon>
        <taxon>Bacillus</taxon>
    </lineage>
</organism>
<gene>
    <name evidence="6" type="ORF">F7732_13930</name>
</gene>
<dbReference type="GO" id="GO:0006355">
    <property type="term" value="P:regulation of DNA-templated transcription"/>
    <property type="evidence" value="ECO:0007669"/>
    <property type="project" value="InterPro"/>
</dbReference>
<comment type="caution">
    <text evidence="6">The sequence shown here is derived from an EMBL/GenBank/DDBJ whole genome shotgun (WGS) entry which is preliminary data.</text>
</comment>
<sequence length="383" mass="45205">MIQLQFQLSNYCVKKENQHIHLLRKEFYLLQFLYDHANQPFTREQLLDAVWPMEMPSDRTVDDHIYRLRKKLKPWENDLKIETIKGFGYQLNCKKTEKTFALSNDEDFQMLSQRLLSLYHLYGHGEAIEKIIQQSELGIAIPSHFHKIIAFMKGDFWSLIDDHLNIDDNLYFLINIFQTLSHDYQRTLHYNTTAIQKNMFLGSTMLEAKTLGMLTAYILNKDFTAAKHHIENIPEIEPKIKDPEHGYFPFLMTLQLTIAICEDNKKDIKRLISILNRFFEDRPYKREMGIYNILEGSYLIKSGHIEKGRLKVENGFDIIKQSHFTSHLYYATDISLFLLNNFVDDPTLYKQILSMRSMLIPEQQAEEAVAVLKEILDKKIGER</sequence>
<evidence type="ECO:0000256" key="2">
    <source>
        <dbReference type="ARBA" id="ARBA00023125"/>
    </source>
</evidence>
<dbReference type="RefSeq" id="WP_151574646.1">
    <property type="nucleotide sequence ID" value="NZ_WBOT01000004.1"/>
</dbReference>
<dbReference type="GO" id="GO:0003677">
    <property type="term" value="F:DNA binding"/>
    <property type="evidence" value="ECO:0007669"/>
    <property type="project" value="UniProtKB-UniRule"/>
</dbReference>
<dbReference type="OrthoDB" id="54343at2"/>
<evidence type="ECO:0000259" key="5">
    <source>
        <dbReference type="PROSITE" id="PS51755"/>
    </source>
</evidence>
<reference evidence="6 7" key="1">
    <citation type="journal article" date="2014" name="Arch. Microbiol.">
        <title>Bacillus mesophilum sp. nov., strain IITR-54T, a novel 4-chlorobiphenyl dechlorinating bacterium.</title>
        <authorList>
            <person name="Manickam N."/>
            <person name="Singh N.K."/>
            <person name="Bajaj A."/>
            <person name="Kumar R.M."/>
            <person name="Kaur G."/>
            <person name="Kaur N."/>
            <person name="Bala M."/>
            <person name="Kumar A."/>
            <person name="Mayilraj S."/>
        </authorList>
    </citation>
    <scope>NUCLEOTIDE SEQUENCE [LARGE SCALE GENOMIC DNA]</scope>
    <source>
        <strain evidence="6 7">IITR-54</strain>
    </source>
</reference>
<dbReference type="CDD" id="cd00383">
    <property type="entry name" value="trans_reg_C"/>
    <property type="match status" value="1"/>
</dbReference>
<evidence type="ECO:0000313" key="7">
    <source>
        <dbReference type="Proteomes" id="UP000441354"/>
    </source>
</evidence>
<feature type="domain" description="OmpR/PhoB-type" evidence="5">
    <location>
        <begin position="1"/>
        <end position="93"/>
    </location>
</feature>
<dbReference type="EMBL" id="WBOT01000004">
    <property type="protein sequence ID" value="KAB2331768.1"/>
    <property type="molecule type" value="Genomic_DNA"/>
</dbReference>
<dbReference type="InterPro" id="IPR016032">
    <property type="entry name" value="Sig_transdc_resp-reg_C-effctor"/>
</dbReference>
<dbReference type="InterPro" id="IPR036388">
    <property type="entry name" value="WH-like_DNA-bd_sf"/>
</dbReference>
<keyword evidence="7" id="KW-1185">Reference proteome</keyword>
<dbReference type="InterPro" id="IPR001867">
    <property type="entry name" value="OmpR/PhoB-type_DNA-bd"/>
</dbReference>
<proteinExistence type="predicted"/>
<accession>A0A7V7UUX8</accession>
<dbReference type="AlphaFoldDB" id="A0A7V7UUX8"/>
<evidence type="ECO:0000256" key="4">
    <source>
        <dbReference type="PROSITE-ProRule" id="PRU01091"/>
    </source>
</evidence>
<keyword evidence="2 4" id="KW-0238">DNA-binding</keyword>
<dbReference type="Pfam" id="PF00486">
    <property type="entry name" value="Trans_reg_C"/>
    <property type="match status" value="1"/>
</dbReference>
<keyword evidence="3" id="KW-0804">Transcription</keyword>
<dbReference type="PROSITE" id="PS51755">
    <property type="entry name" value="OMPR_PHOB"/>
    <property type="match status" value="1"/>
</dbReference>
<evidence type="ECO:0000313" key="6">
    <source>
        <dbReference type="EMBL" id="KAB2331768.1"/>
    </source>
</evidence>